<dbReference type="InterPro" id="IPR023631">
    <property type="entry name" value="Amidase_dom"/>
</dbReference>
<dbReference type="InterPro" id="IPR020556">
    <property type="entry name" value="Amidase_CS"/>
</dbReference>
<feature type="active site" description="Acyl-ester intermediate" evidence="2">
    <location>
        <position position="239"/>
    </location>
</feature>
<reference evidence="7" key="1">
    <citation type="submission" date="2016-11" db="UniProtKB">
        <authorList>
            <consortium name="WormBaseParasite"/>
        </authorList>
    </citation>
    <scope>IDENTIFICATION</scope>
</reference>
<keyword evidence="4" id="KW-0812">Transmembrane</keyword>
<evidence type="ECO:0000256" key="3">
    <source>
        <dbReference type="PIRSR" id="PIRSR001221-2"/>
    </source>
</evidence>
<dbReference type="InterPro" id="IPR052739">
    <property type="entry name" value="FAAH2"/>
</dbReference>
<feature type="binding site" evidence="3">
    <location>
        <begin position="236"/>
        <end position="239"/>
    </location>
    <ligand>
        <name>substrate</name>
    </ligand>
</feature>
<comment type="similarity">
    <text evidence="1">Belongs to the amidase family.</text>
</comment>
<evidence type="ECO:0000259" key="5">
    <source>
        <dbReference type="Pfam" id="PF01425"/>
    </source>
</evidence>
<feature type="transmembrane region" description="Helical" evidence="4">
    <location>
        <begin position="6"/>
        <end position="23"/>
    </location>
</feature>
<dbReference type="WBParaSite" id="L893_g745.t1">
    <property type="protein sequence ID" value="L893_g745.t1"/>
    <property type="gene ID" value="L893_g745"/>
</dbReference>
<dbReference type="AlphaFoldDB" id="A0A1I8ANL3"/>
<evidence type="ECO:0000256" key="1">
    <source>
        <dbReference type="ARBA" id="ARBA00009199"/>
    </source>
</evidence>
<dbReference type="GO" id="GO:0012505">
    <property type="term" value="C:endomembrane system"/>
    <property type="evidence" value="ECO:0007669"/>
    <property type="project" value="TreeGrafter"/>
</dbReference>
<proteinExistence type="inferred from homology"/>
<evidence type="ECO:0000256" key="2">
    <source>
        <dbReference type="PIRSR" id="PIRSR001221-1"/>
    </source>
</evidence>
<feature type="binding site" evidence="3">
    <location>
        <position position="189"/>
    </location>
    <ligand>
        <name>substrate</name>
    </ligand>
</feature>
<organism evidence="6 7">
    <name type="scientific">Steinernema glaseri</name>
    <dbReference type="NCBI Taxonomy" id="37863"/>
    <lineage>
        <taxon>Eukaryota</taxon>
        <taxon>Metazoa</taxon>
        <taxon>Ecdysozoa</taxon>
        <taxon>Nematoda</taxon>
        <taxon>Chromadorea</taxon>
        <taxon>Rhabditida</taxon>
        <taxon>Tylenchina</taxon>
        <taxon>Panagrolaimomorpha</taxon>
        <taxon>Strongyloidoidea</taxon>
        <taxon>Steinernematidae</taxon>
        <taxon>Steinernema</taxon>
    </lineage>
</organism>
<name>A0A1I8ANL3_9BILA</name>
<evidence type="ECO:0000256" key="4">
    <source>
        <dbReference type="SAM" id="Phobius"/>
    </source>
</evidence>
<dbReference type="SUPFAM" id="SSF75304">
    <property type="entry name" value="Amidase signature (AS) enzymes"/>
    <property type="match status" value="1"/>
</dbReference>
<keyword evidence="4" id="KW-0472">Membrane</keyword>
<feature type="active site" description="Charge relay system" evidence="2">
    <location>
        <position position="140"/>
    </location>
</feature>
<protein>
    <submittedName>
        <fullName evidence="7">Amidase domain-containing protein</fullName>
    </submittedName>
</protein>
<feature type="domain" description="Amidase" evidence="5">
    <location>
        <begin position="75"/>
        <end position="522"/>
    </location>
</feature>
<dbReference type="Gene3D" id="3.90.1300.10">
    <property type="entry name" value="Amidase signature (AS) domain"/>
    <property type="match status" value="1"/>
</dbReference>
<dbReference type="Pfam" id="PF01425">
    <property type="entry name" value="Amidase"/>
    <property type="match status" value="1"/>
</dbReference>
<dbReference type="Proteomes" id="UP000095287">
    <property type="component" value="Unplaced"/>
</dbReference>
<dbReference type="PIRSF" id="PIRSF001221">
    <property type="entry name" value="Amidase_fungi"/>
    <property type="match status" value="1"/>
</dbReference>
<dbReference type="PANTHER" id="PTHR43372">
    <property type="entry name" value="FATTY-ACID AMIDE HYDROLASE"/>
    <property type="match status" value="1"/>
</dbReference>
<feature type="active site" description="Charge relay system" evidence="2">
    <location>
        <position position="215"/>
    </location>
</feature>
<dbReference type="PROSITE" id="PS00571">
    <property type="entry name" value="AMIDASES"/>
    <property type="match status" value="1"/>
</dbReference>
<keyword evidence="6" id="KW-1185">Reference proteome</keyword>
<feature type="binding site" evidence="3">
    <location>
        <position position="215"/>
    </location>
    <ligand>
        <name>substrate</name>
    </ligand>
</feature>
<accession>A0A1I8ANL3</accession>
<keyword evidence="4" id="KW-1133">Transmembrane helix</keyword>
<dbReference type="InterPro" id="IPR036928">
    <property type="entry name" value="AS_sf"/>
</dbReference>
<evidence type="ECO:0000313" key="6">
    <source>
        <dbReference type="Proteomes" id="UP000095287"/>
    </source>
</evidence>
<dbReference type="PANTHER" id="PTHR43372:SF4">
    <property type="entry name" value="FATTY-ACID AMIDE HYDROLASE 2"/>
    <property type="match status" value="1"/>
</dbReference>
<evidence type="ECO:0000313" key="7">
    <source>
        <dbReference type="WBParaSite" id="L893_g745.t1"/>
    </source>
</evidence>
<sequence>MDSIVHVFVAALYVLFYPLLYLYPNLYYPLINLGFEFINFFRRRRVVPQVKDPLLLISATEAAEKIRKNELKSVDLIKAYIKRIKEVNPIINALVTDCFEEAVEEAEKVDAYLKTITANSEEVQRLAEEKPLFGIPFTVKDSMDVKDHVITVGMVVRKGVISEKDAEVVKRTREAGGILLGITNVPECLMAFETFNSIFGTTRNPYDSRRSPGGSSGGEGALVSSCGSLIGIGSDIGGSVRIPALHCGLFGLKPTTGFVPTQGQLPEGFNEEGYKKQMFCVGPLTRYIEDIPLCLKVFNPEGFKENKIDEEVDLRNIKIFYMDGLPADCGAEPLVDIQKEKLRDIVEYFEKEYNLNTQGISFMEMNDATEMLMASVSDGSPLAHFICKDKKELDGSKLITEILLSLLGVSDHMFNVLVMTYNGSTHPMSEEEKQAVFKKRDKLRQKIISLLERENAVLLLPTWAHTPKYHGYAVWAFEDVGYTGIWNALSLPVLQCPTGLDEHELPTGVQVVGAPNSDRILLEIGRRIQAHHGGWEAPWARGL</sequence>